<comment type="subcellular location">
    <subcellularLocation>
        <location evidence="1 7">Cell membrane</location>
        <topology evidence="1 7">Multi-pass membrane protein</topology>
    </subcellularLocation>
</comment>
<keyword evidence="2 7" id="KW-0813">Transport</keyword>
<feature type="transmembrane region" description="Helical" evidence="7">
    <location>
        <begin position="12"/>
        <end position="33"/>
    </location>
</feature>
<evidence type="ECO:0000256" key="3">
    <source>
        <dbReference type="ARBA" id="ARBA00022475"/>
    </source>
</evidence>
<dbReference type="GO" id="GO:0055085">
    <property type="term" value="P:transmembrane transport"/>
    <property type="evidence" value="ECO:0007669"/>
    <property type="project" value="InterPro"/>
</dbReference>
<feature type="domain" description="ABC transmembrane type-1" evidence="8">
    <location>
        <begin position="69"/>
        <end position="261"/>
    </location>
</feature>
<keyword evidence="6 7" id="KW-0472">Membrane</keyword>
<dbReference type="GO" id="GO:0005886">
    <property type="term" value="C:plasma membrane"/>
    <property type="evidence" value="ECO:0007669"/>
    <property type="project" value="UniProtKB-SubCell"/>
</dbReference>
<dbReference type="SUPFAM" id="SSF161098">
    <property type="entry name" value="MetI-like"/>
    <property type="match status" value="1"/>
</dbReference>
<evidence type="ECO:0000256" key="5">
    <source>
        <dbReference type="ARBA" id="ARBA00022989"/>
    </source>
</evidence>
<evidence type="ECO:0000259" key="8">
    <source>
        <dbReference type="PROSITE" id="PS50928"/>
    </source>
</evidence>
<evidence type="ECO:0000256" key="7">
    <source>
        <dbReference type="RuleBase" id="RU363032"/>
    </source>
</evidence>
<dbReference type="Proteomes" id="UP000266552">
    <property type="component" value="Chromosome"/>
</dbReference>
<protein>
    <submittedName>
        <fullName evidence="9">Carbohydrate ABC transporter permease</fullName>
    </submittedName>
</protein>
<evidence type="ECO:0000256" key="6">
    <source>
        <dbReference type="ARBA" id="ARBA00023136"/>
    </source>
</evidence>
<evidence type="ECO:0000256" key="4">
    <source>
        <dbReference type="ARBA" id="ARBA00022692"/>
    </source>
</evidence>
<dbReference type="GeneID" id="72767524"/>
<dbReference type="PANTHER" id="PTHR43744">
    <property type="entry name" value="ABC TRANSPORTER PERMEASE PROTEIN MG189-RELATED-RELATED"/>
    <property type="match status" value="1"/>
</dbReference>
<dbReference type="PANTHER" id="PTHR43744:SF12">
    <property type="entry name" value="ABC TRANSPORTER PERMEASE PROTEIN MG189-RELATED"/>
    <property type="match status" value="1"/>
</dbReference>
<dbReference type="CDD" id="cd06261">
    <property type="entry name" value="TM_PBP2"/>
    <property type="match status" value="1"/>
</dbReference>
<dbReference type="Gene3D" id="1.10.3720.10">
    <property type="entry name" value="MetI-like"/>
    <property type="match status" value="1"/>
</dbReference>
<evidence type="ECO:0000256" key="2">
    <source>
        <dbReference type="ARBA" id="ARBA00022448"/>
    </source>
</evidence>
<keyword evidence="3" id="KW-1003">Cell membrane</keyword>
<keyword evidence="4 7" id="KW-0812">Transmembrane</keyword>
<evidence type="ECO:0000313" key="10">
    <source>
        <dbReference type="Proteomes" id="UP000266552"/>
    </source>
</evidence>
<dbReference type="RefSeq" id="WP_119850413.1">
    <property type="nucleotide sequence ID" value="NZ_CP032412.1"/>
</dbReference>
<dbReference type="InterPro" id="IPR035906">
    <property type="entry name" value="MetI-like_sf"/>
</dbReference>
<organism evidence="9 10">
    <name type="scientific">Paenibacillus lautus</name>
    <name type="common">Bacillus lautus</name>
    <dbReference type="NCBI Taxonomy" id="1401"/>
    <lineage>
        <taxon>Bacteria</taxon>
        <taxon>Bacillati</taxon>
        <taxon>Bacillota</taxon>
        <taxon>Bacilli</taxon>
        <taxon>Bacillales</taxon>
        <taxon>Paenibacillaceae</taxon>
        <taxon>Paenibacillus</taxon>
    </lineage>
</organism>
<dbReference type="InterPro" id="IPR000515">
    <property type="entry name" value="MetI-like"/>
</dbReference>
<evidence type="ECO:0000313" key="9">
    <source>
        <dbReference type="EMBL" id="AYB46884.1"/>
    </source>
</evidence>
<feature type="transmembrane region" description="Helical" evidence="7">
    <location>
        <begin position="244"/>
        <end position="266"/>
    </location>
</feature>
<sequence length="276" mass="29912">MNAKARLVQQSALYVLLIVFVALTLAPIAFTLISSFKNNAQILGGIWTMPIPAQTANYAEAFAAIWRYTLNTVLYAAVGGTLVVALSAVAGYTFAKKDFLGKEVLFMLMLAIMMIPGVMTLIPSYVLYANLGLVNTPWVIIISAAAGGQIFGTFLCRSFMAGISNELFDAAKIDGAGEFVVFTRMVLPLSVPVLMTLMIMQSVGIYNDYIWPLLTIKSNSIQMIGVGLTQFTNQFGISNMGVEFAAYIISAIPLVLLFSFGMKYYIQGVTQGALKI</sequence>
<dbReference type="EMBL" id="CP032412">
    <property type="protein sequence ID" value="AYB46884.1"/>
    <property type="molecule type" value="Genomic_DNA"/>
</dbReference>
<gene>
    <name evidence="9" type="ORF">D5F53_27805</name>
</gene>
<proteinExistence type="inferred from homology"/>
<dbReference type="PROSITE" id="PS50928">
    <property type="entry name" value="ABC_TM1"/>
    <property type="match status" value="1"/>
</dbReference>
<feature type="transmembrane region" description="Helical" evidence="7">
    <location>
        <begin position="73"/>
        <end position="92"/>
    </location>
</feature>
<keyword evidence="10" id="KW-1185">Reference proteome</keyword>
<feature type="transmembrane region" description="Helical" evidence="7">
    <location>
        <begin position="104"/>
        <end position="126"/>
    </location>
</feature>
<dbReference type="AlphaFoldDB" id="A0A385TVI5"/>
<dbReference type="KEGG" id="plw:D5F53_27805"/>
<reference evidence="9 10" key="1">
    <citation type="submission" date="2018-09" db="EMBL/GenBank/DDBJ databases">
        <title>Genome Sequence of Paenibacillus lautus Strain E7593-69, Azo Dye-Degrading Bacteria, Isolated from Commercial Tattoo Inks.</title>
        <authorList>
            <person name="Nho S.W."/>
            <person name="Kim S.-J."/>
            <person name="Kweon O."/>
            <person name="Cerniglia C.E."/>
        </authorList>
    </citation>
    <scope>NUCLEOTIDE SEQUENCE [LARGE SCALE GENOMIC DNA]</scope>
    <source>
        <strain evidence="9 10">E7593-69</strain>
    </source>
</reference>
<comment type="similarity">
    <text evidence="7">Belongs to the binding-protein-dependent transport system permease family.</text>
</comment>
<keyword evidence="5 7" id="KW-1133">Transmembrane helix</keyword>
<accession>A0A385TVI5</accession>
<feature type="transmembrane region" description="Helical" evidence="7">
    <location>
        <begin position="181"/>
        <end position="206"/>
    </location>
</feature>
<evidence type="ECO:0000256" key="1">
    <source>
        <dbReference type="ARBA" id="ARBA00004651"/>
    </source>
</evidence>
<name>A0A385TVI5_PAELA</name>
<dbReference type="Pfam" id="PF00528">
    <property type="entry name" value="BPD_transp_1"/>
    <property type="match status" value="1"/>
</dbReference>
<feature type="transmembrane region" description="Helical" evidence="7">
    <location>
        <begin position="138"/>
        <end position="160"/>
    </location>
</feature>